<sequence>MTDEEKIAALNCLDQPEASYDYPTTFMNERNRKFQPKWFQTFPWIYYSKCSDSVFCKFCFFYGNGNGSKFVLNGFRNWRKSIENFETHQSAGFHIKAATIIATRNSILDGKFKPINEVIDKELDVQKQNNQQLLQPIIEAIIVCGRQNLSLRGKHDSGPLFSTDDNVNDGNLRSLLRWRAQSDSKFMELVKNAPKNATYLSPTIQNEVISIIERIIIDRRVHKLKKSTFFSIFADETSDRANIEQLAIGVRYYDLKENSVNEDFLKFVQITDQTALGISSEILTNFEELGINLKNCVGQGYDGAAVMSGQKSGVAKRIRDKYPSAIYVHCMSHSLNLVLTNSCNIALLKNCNDTIKQIFNFFNSPKRQHTLSESIEEKCLESTKKKLKNVCPTRFIERHQTTATFLELFDAVVYALQEIIDWNDCTSHTAIGFFDSILSFPFLISLHTLDFALSYTVGLSRYLQTSSIDLTQAISSSADIIDNFKEMESDSTNEFNKIYTIAKGIAEKHQIEIKKPRFSGRPRANGANTDTEIYYHNLLFKPLISAFAMGVGTLIETMLEQVVEIE</sequence>
<proteinExistence type="predicted"/>
<dbReference type="Proteomes" id="UP001153620">
    <property type="component" value="Chromosome 1"/>
</dbReference>
<organism evidence="2 3">
    <name type="scientific">Chironomus riparius</name>
    <dbReference type="NCBI Taxonomy" id="315576"/>
    <lineage>
        <taxon>Eukaryota</taxon>
        <taxon>Metazoa</taxon>
        <taxon>Ecdysozoa</taxon>
        <taxon>Arthropoda</taxon>
        <taxon>Hexapoda</taxon>
        <taxon>Insecta</taxon>
        <taxon>Pterygota</taxon>
        <taxon>Neoptera</taxon>
        <taxon>Endopterygota</taxon>
        <taxon>Diptera</taxon>
        <taxon>Nematocera</taxon>
        <taxon>Chironomoidea</taxon>
        <taxon>Chironomidae</taxon>
        <taxon>Chironominae</taxon>
        <taxon>Chironomus</taxon>
    </lineage>
</organism>
<evidence type="ECO:0000313" key="2">
    <source>
        <dbReference type="EMBL" id="CAG9797665.1"/>
    </source>
</evidence>
<dbReference type="SUPFAM" id="SSF53098">
    <property type="entry name" value="Ribonuclease H-like"/>
    <property type="match status" value="1"/>
</dbReference>
<name>A0A9N9WN65_9DIPT</name>
<reference evidence="2" key="2">
    <citation type="submission" date="2022-10" db="EMBL/GenBank/DDBJ databases">
        <authorList>
            <consortium name="ENA_rothamsted_submissions"/>
            <consortium name="culmorum"/>
            <person name="King R."/>
        </authorList>
    </citation>
    <scope>NUCLEOTIDE SEQUENCE</scope>
</reference>
<reference evidence="2" key="1">
    <citation type="submission" date="2022-01" db="EMBL/GenBank/DDBJ databases">
        <authorList>
            <person name="King R."/>
        </authorList>
    </citation>
    <scope>NUCLEOTIDE SEQUENCE</scope>
</reference>
<protein>
    <recommendedName>
        <fullName evidence="1">TTF-type domain-containing protein</fullName>
    </recommendedName>
</protein>
<dbReference type="SMART" id="SM00597">
    <property type="entry name" value="ZnF_TTF"/>
    <property type="match status" value="1"/>
</dbReference>
<gene>
    <name evidence="2" type="ORF">CHIRRI_LOCUS654</name>
</gene>
<dbReference type="PANTHER" id="PTHR45749">
    <property type="match status" value="1"/>
</dbReference>
<dbReference type="EMBL" id="OU895877">
    <property type="protein sequence ID" value="CAG9797665.1"/>
    <property type="molecule type" value="Genomic_DNA"/>
</dbReference>
<dbReference type="InterPro" id="IPR012337">
    <property type="entry name" value="RNaseH-like_sf"/>
</dbReference>
<evidence type="ECO:0000259" key="1">
    <source>
        <dbReference type="SMART" id="SM00597"/>
    </source>
</evidence>
<dbReference type="OrthoDB" id="7763932at2759"/>
<dbReference type="Pfam" id="PF14291">
    <property type="entry name" value="DUF4371"/>
    <property type="match status" value="1"/>
</dbReference>
<feature type="domain" description="TTF-type" evidence="1">
    <location>
        <begin position="30"/>
        <end position="113"/>
    </location>
</feature>
<dbReference type="InterPro" id="IPR025398">
    <property type="entry name" value="DUF4371"/>
</dbReference>
<keyword evidence="3" id="KW-1185">Reference proteome</keyword>
<accession>A0A9N9WN65</accession>
<evidence type="ECO:0000313" key="3">
    <source>
        <dbReference type="Proteomes" id="UP001153620"/>
    </source>
</evidence>
<dbReference type="InterPro" id="IPR006580">
    <property type="entry name" value="Znf_TTF"/>
</dbReference>
<dbReference type="AlphaFoldDB" id="A0A9N9WN65"/>
<dbReference type="PANTHER" id="PTHR45749:SF37">
    <property type="entry name" value="OS05G0311600 PROTEIN"/>
    <property type="match status" value="1"/>
</dbReference>